<dbReference type="InterPro" id="IPR013360">
    <property type="entry name" value="Pilus_4_PilW"/>
</dbReference>
<dbReference type="PROSITE" id="PS51257">
    <property type="entry name" value="PROKAR_LIPOPROTEIN"/>
    <property type="match status" value="1"/>
</dbReference>
<dbReference type="AlphaFoldDB" id="A0A1H2GVT0"/>
<dbReference type="STRING" id="1434072.SAMN05216210_2577"/>
<feature type="repeat" description="TPR" evidence="3">
    <location>
        <begin position="37"/>
        <end position="70"/>
    </location>
</feature>
<dbReference type="SMART" id="SM00028">
    <property type="entry name" value="TPR"/>
    <property type="match status" value="4"/>
</dbReference>
<dbReference type="PANTHER" id="PTHR44186:SF1">
    <property type="entry name" value="BARDET-BIEDL SYNDROME 4 PROTEIN"/>
    <property type="match status" value="1"/>
</dbReference>
<dbReference type="SUPFAM" id="SSF48452">
    <property type="entry name" value="TPR-like"/>
    <property type="match status" value="1"/>
</dbReference>
<evidence type="ECO:0000256" key="3">
    <source>
        <dbReference type="PROSITE-ProRule" id="PRU00339"/>
    </source>
</evidence>
<dbReference type="Proteomes" id="UP000243924">
    <property type="component" value="Chromosome I"/>
</dbReference>
<dbReference type="Gene3D" id="1.25.40.10">
    <property type="entry name" value="Tetratricopeptide repeat domain"/>
    <property type="match status" value="1"/>
</dbReference>
<dbReference type="EMBL" id="LT629787">
    <property type="protein sequence ID" value="SDU23585.1"/>
    <property type="molecule type" value="Genomic_DNA"/>
</dbReference>
<dbReference type="NCBIfam" id="TIGR02521">
    <property type="entry name" value="type_IV_pilW"/>
    <property type="match status" value="1"/>
</dbReference>
<accession>A0A1H2GVT0</accession>
<dbReference type="PANTHER" id="PTHR44186">
    <property type="match status" value="1"/>
</dbReference>
<proteinExistence type="predicted"/>
<evidence type="ECO:0000313" key="6">
    <source>
        <dbReference type="Proteomes" id="UP000243924"/>
    </source>
</evidence>
<keyword evidence="4" id="KW-0732">Signal</keyword>
<feature type="signal peptide" evidence="4">
    <location>
        <begin position="1"/>
        <end position="21"/>
    </location>
</feature>
<sequence>MSTTMLKIASLSLALMITACTTTMEQPTRKSDPAAAADAYIQLGLGYMQQGETERAKSPLTEALKLDSKSASAHVALALVFQQEGEYADAEKHFRAALASEPENPRILNNFGAFMLERERYEEARELFTKAADNPLYGERSRVFANLGLTELALDEQAAAKASFERSLRLNSRQPLALLELAKLQFAEQDYVGAWDNYLRFTQLSGQNASSLWLGYQLARRFEDHNRAASYALQLRRLYPASIEAQALGGADKP</sequence>
<evidence type="ECO:0000313" key="5">
    <source>
        <dbReference type="EMBL" id="SDU23585.1"/>
    </source>
</evidence>
<evidence type="ECO:0000256" key="4">
    <source>
        <dbReference type="SAM" id="SignalP"/>
    </source>
</evidence>
<dbReference type="InterPro" id="IPR019734">
    <property type="entry name" value="TPR_rpt"/>
</dbReference>
<name>A0A1H2GVT0_9GAMM</name>
<keyword evidence="6" id="KW-1185">Reference proteome</keyword>
<gene>
    <name evidence="5" type="ORF">SAMN05216210_2577</name>
</gene>
<keyword evidence="1" id="KW-0677">Repeat</keyword>
<dbReference type="Pfam" id="PF13181">
    <property type="entry name" value="TPR_8"/>
    <property type="match status" value="2"/>
</dbReference>
<reference evidence="6" key="1">
    <citation type="submission" date="2016-10" db="EMBL/GenBank/DDBJ databases">
        <authorList>
            <person name="Varghese N."/>
            <person name="Submissions S."/>
        </authorList>
    </citation>
    <scope>NUCLEOTIDE SEQUENCE [LARGE SCALE GENOMIC DNA]</scope>
    <source>
        <strain evidence="6">CECT 8338</strain>
    </source>
</reference>
<protein>
    <submittedName>
        <fullName evidence="5">Type IV pilus assembly protein PilF</fullName>
    </submittedName>
</protein>
<dbReference type="InterPro" id="IPR011990">
    <property type="entry name" value="TPR-like_helical_dom_sf"/>
</dbReference>
<dbReference type="PROSITE" id="PS50005">
    <property type="entry name" value="TPR"/>
    <property type="match status" value="2"/>
</dbReference>
<evidence type="ECO:0000256" key="2">
    <source>
        <dbReference type="ARBA" id="ARBA00022803"/>
    </source>
</evidence>
<keyword evidence="2 3" id="KW-0802">TPR repeat</keyword>
<dbReference type="Pfam" id="PF13432">
    <property type="entry name" value="TPR_16"/>
    <property type="match status" value="1"/>
</dbReference>
<feature type="chain" id="PRO_5009275171" evidence="4">
    <location>
        <begin position="22"/>
        <end position="254"/>
    </location>
</feature>
<organism evidence="5 6">
    <name type="scientific">Halopseudomonas salegens</name>
    <dbReference type="NCBI Taxonomy" id="1434072"/>
    <lineage>
        <taxon>Bacteria</taxon>
        <taxon>Pseudomonadati</taxon>
        <taxon>Pseudomonadota</taxon>
        <taxon>Gammaproteobacteria</taxon>
        <taxon>Pseudomonadales</taxon>
        <taxon>Pseudomonadaceae</taxon>
        <taxon>Halopseudomonas</taxon>
    </lineage>
</organism>
<evidence type="ECO:0000256" key="1">
    <source>
        <dbReference type="ARBA" id="ARBA00022737"/>
    </source>
</evidence>
<feature type="repeat" description="TPR" evidence="3">
    <location>
        <begin position="71"/>
        <end position="104"/>
    </location>
</feature>
<dbReference type="RefSeq" id="WP_269434157.1">
    <property type="nucleotide sequence ID" value="NZ_LT629787.1"/>
</dbReference>